<dbReference type="InterPro" id="IPR052980">
    <property type="entry name" value="Crinkler_effector"/>
</dbReference>
<reference evidence="2 3" key="1">
    <citation type="submission" date="2018-06" db="EMBL/GenBank/DDBJ databases">
        <title>Comparative genomics reveals the genomic features of Rhizophagus irregularis, R. cerebriforme, R. diaphanum and Gigaspora rosea, and their symbiotic lifestyle signature.</title>
        <authorList>
            <person name="Morin E."/>
            <person name="San Clemente H."/>
            <person name="Chen E.C.H."/>
            <person name="De La Providencia I."/>
            <person name="Hainaut M."/>
            <person name="Kuo A."/>
            <person name="Kohler A."/>
            <person name="Murat C."/>
            <person name="Tang N."/>
            <person name="Roy S."/>
            <person name="Loubradou J."/>
            <person name="Henrissat B."/>
            <person name="Grigoriev I.V."/>
            <person name="Corradi N."/>
            <person name="Roux C."/>
            <person name="Martin F.M."/>
        </authorList>
    </citation>
    <scope>NUCLEOTIDE SEQUENCE [LARGE SCALE GENOMIC DNA]</scope>
    <source>
        <strain evidence="2 3">DAOM 227022</strain>
    </source>
</reference>
<evidence type="ECO:0000256" key="1">
    <source>
        <dbReference type="SAM" id="MobiDB-lite"/>
    </source>
</evidence>
<dbReference type="Proteomes" id="UP000265703">
    <property type="component" value="Unassembled WGS sequence"/>
</dbReference>
<evidence type="ECO:0000313" key="3">
    <source>
        <dbReference type="Proteomes" id="UP000265703"/>
    </source>
</evidence>
<dbReference type="AlphaFoldDB" id="A0A397SDB9"/>
<evidence type="ECO:0008006" key="4">
    <source>
        <dbReference type="Google" id="ProtNLM"/>
    </source>
</evidence>
<feature type="compositionally biased region" description="Basic and acidic residues" evidence="1">
    <location>
        <begin position="718"/>
        <end position="728"/>
    </location>
</feature>
<comment type="caution">
    <text evidence="2">The sequence shown here is derived from an EMBL/GenBank/DDBJ whole genome shotgun (WGS) entry which is preliminary data.</text>
</comment>
<feature type="compositionally biased region" description="Acidic residues" evidence="1">
    <location>
        <begin position="412"/>
        <end position="441"/>
    </location>
</feature>
<sequence>MDRENEPMSETANLPLVDVVKKEWKKDNVITFLQREDLNLDLDDEDIEIIRSKKIGGKAFLSLTKEELESYGLQPGPAIAVAELVKEIKGEQEQPIAEPLGIRKKIENERLTNFWKALKNNNTVIVNEVLQLSGDTRFFGSENDEPSKIFIRKCYIDLIDVVLDANVKRLRISGNPGIGKTYFGYYILYRLAILGLTVIYDIHTMNNSDQVILFEQEKAFYLHKTLDADEIRRYLNDSSVWRIVDGKKTDKVDAKTILICSPLKDHYKEFDKLNPSIRYMPVWSWKEIDTCRNKIFGYLTGEQVQKLYVKWGGIPRYILEEALNEEIQDQLQEAIDACSEKIFKYIGGTESKKDISHKLIHIWTNLPDEDIVSEVELSENKEVNVNDKEADVENKEVNVDDKEANVENKEADVEDKEADVEDEEEADVEDDEEADVDEDNEKVERKPYTKKIILFASNYVGREVTQKLKTTILNRLLTDLEESLKSSKSNQFLGSCFEQMAHQTLQNGGRFDVRSLEPDNDRTGLWENIEKQDEILTFSAIEMIKNRKYYKLESKIFPSIDAIRASDTLFQMTTSTNHPIKLIGLKKIYRKLAPSGEISFYFVVLAQLYDSYKRQKFTTINGAIARKIPKWIKNRIKQYALRVDLSSGDLYRTSSTVTIEEGLLSSGGLYRTSSTATIEEGLSALSTVEQSSTVSLTDDVEILPSPSIPAKRPSSFKGRVDKEKRRAN</sequence>
<organism evidence="2 3">
    <name type="scientific">Glomus cerebriforme</name>
    <dbReference type="NCBI Taxonomy" id="658196"/>
    <lineage>
        <taxon>Eukaryota</taxon>
        <taxon>Fungi</taxon>
        <taxon>Fungi incertae sedis</taxon>
        <taxon>Mucoromycota</taxon>
        <taxon>Glomeromycotina</taxon>
        <taxon>Glomeromycetes</taxon>
        <taxon>Glomerales</taxon>
        <taxon>Glomeraceae</taxon>
        <taxon>Glomus</taxon>
    </lineage>
</organism>
<accession>A0A397SDB9</accession>
<proteinExistence type="predicted"/>
<feature type="region of interest" description="Disordered" evidence="1">
    <location>
        <begin position="707"/>
        <end position="728"/>
    </location>
</feature>
<dbReference type="PANTHER" id="PTHR33129:SF1">
    <property type="entry name" value="ATP-BINDING PROTEIN"/>
    <property type="match status" value="1"/>
</dbReference>
<dbReference type="EMBL" id="QKYT01000505">
    <property type="protein sequence ID" value="RIA84270.1"/>
    <property type="molecule type" value="Genomic_DNA"/>
</dbReference>
<dbReference type="Gene3D" id="1.10.150.50">
    <property type="entry name" value="Transcription Factor, Ets-1"/>
    <property type="match status" value="1"/>
</dbReference>
<dbReference type="STRING" id="658196.A0A397SDB9"/>
<feature type="region of interest" description="Disordered" evidence="1">
    <location>
        <begin position="398"/>
        <end position="443"/>
    </location>
</feature>
<dbReference type="InterPro" id="IPR013761">
    <property type="entry name" value="SAM/pointed_sf"/>
</dbReference>
<gene>
    <name evidence="2" type="ORF">C1645_880030</name>
</gene>
<feature type="compositionally biased region" description="Basic and acidic residues" evidence="1">
    <location>
        <begin position="398"/>
        <end position="411"/>
    </location>
</feature>
<protein>
    <recommendedName>
        <fullName evidence="4">SAM domain-containing protein</fullName>
    </recommendedName>
</protein>
<name>A0A397SDB9_9GLOM</name>
<dbReference type="OrthoDB" id="2340858at2759"/>
<keyword evidence="3" id="KW-1185">Reference proteome</keyword>
<dbReference type="PANTHER" id="PTHR33129">
    <property type="entry name" value="PROTEIN KINASE DOMAIN-CONTAINING PROTEIN-RELATED"/>
    <property type="match status" value="1"/>
</dbReference>
<evidence type="ECO:0000313" key="2">
    <source>
        <dbReference type="EMBL" id="RIA84270.1"/>
    </source>
</evidence>